<dbReference type="KEGG" id="vg:40103069"/>
<dbReference type="GeneID" id="40103069"/>
<proteinExistence type="predicted"/>
<dbReference type="OrthoDB" id="34236at10239"/>
<dbReference type="Proteomes" id="UP000272155">
    <property type="component" value="Segment"/>
</dbReference>
<organism evidence="1 2">
    <name type="scientific">Vibrio phage VP4B</name>
    <dbReference type="NCBI Taxonomy" id="1262540"/>
    <lineage>
        <taxon>Viruses</taxon>
        <taxon>Duplodnaviria</taxon>
        <taxon>Heunggongvirae</taxon>
        <taxon>Uroviricota</taxon>
        <taxon>Caudoviricetes</taxon>
        <taxon>Chimalliviridae</taxon>
        <taxon>Gorgonvirinae</taxon>
        <taxon>Tidunavirus</taxon>
        <taxon>Tidunavirus VP4B</taxon>
    </lineage>
</organism>
<accession>V9LZJ2</accession>
<protein>
    <submittedName>
        <fullName evidence="1">Uncharacterized protein</fullName>
    </submittedName>
</protein>
<dbReference type="EMBL" id="KC131130">
    <property type="protein sequence ID" value="AGB07307.1"/>
    <property type="molecule type" value="Genomic_DNA"/>
</dbReference>
<sequence>MNIVFDPAKSRDTTVYERGQYWCRVSNENGKLVGVVGSSGKGNQLIKAIPFEISRPVSKDQLISIYYEWLTNVKCYERHSHRSYQFVITALKALLSDHKQKVWDLPYRKRIASLILRDGRYVVIRVKGNKPIIKLTQFWQPKLLEQSLFPVAL</sequence>
<name>V9LZJ2_9CAUD</name>
<reference evidence="1 2" key="1">
    <citation type="submission" date="2012-11" db="EMBL/GenBank/DDBJ databases">
        <title>Complete genome sequence of a novel phiKZ-like Vibrio phage.</title>
        <authorList>
            <person name="Luo Z."/>
            <person name="Yu Y."/>
        </authorList>
    </citation>
    <scope>NUCLEOTIDE SEQUENCE [LARGE SCALE GENOMIC DNA]</scope>
</reference>
<keyword evidence="2" id="KW-1185">Reference proteome</keyword>
<evidence type="ECO:0000313" key="2">
    <source>
        <dbReference type="Proteomes" id="UP000272155"/>
    </source>
</evidence>
<dbReference type="RefSeq" id="YP_009626169.1">
    <property type="nucleotide sequence ID" value="NC_042136.1"/>
</dbReference>
<evidence type="ECO:0000313" key="1">
    <source>
        <dbReference type="EMBL" id="AGB07307.1"/>
    </source>
</evidence>